<sequence length="94" mass="10780">MPLSSNVACLGISVISAKACRFLLQKTFTSDGGLSFLKGVESYLPFLYVSRRKISQMLSELIDMKIFIKRFLQTFWMLLKIKRGRIKNLLLSDD</sequence>
<keyword evidence="2" id="KW-1185">Reference proteome</keyword>
<dbReference type="STRING" id="1199245.A359_04300"/>
<dbReference type="EMBL" id="CP003546">
    <property type="protein sequence ID" value="AFP84823.1"/>
    <property type="molecule type" value="Genomic_DNA"/>
</dbReference>
<evidence type="ECO:0000313" key="2">
    <source>
        <dbReference type="Proteomes" id="UP000003936"/>
    </source>
</evidence>
<evidence type="ECO:0000313" key="1">
    <source>
        <dbReference type="EMBL" id="AFP84823.1"/>
    </source>
</evidence>
<dbReference type="KEGG" id="sect:A359_04300"/>
<gene>
    <name evidence="1" type="ORF">A359_04300</name>
</gene>
<proteinExistence type="predicted"/>
<name>J3YRT7_9ENTR</name>
<reference evidence="1 2" key="1">
    <citation type="journal article" date="2012" name="Mol. Biol. Evol.">
        <title>Genome reduction and co-evolution between the primary and secondary bacterial symbionts of psyllids.</title>
        <authorList>
            <person name="Sloan D.B."/>
            <person name="Moran N.A."/>
        </authorList>
    </citation>
    <scope>NUCLEOTIDE SEQUENCE [LARGE SCALE GENOMIC DNA]</scope>
    <source>
        <strain evidence="1">Ceuc_S</strain>
    </source>
</reference>
<protein>
    <submittedName>
        <fullName evidence="1">Uncharacterized protein</fullName>
    </submittedName>
</protein>
<accession>J3YRT7</accession>
<dbReference type="Proteomes" id="UP000003936">
    <property type="component" value="Chromosome"/>
</dbReference>
<dbReference type="HOGENOM" id="CLU_2384483_0_0_6"/>
<organism evidence="1 2">
    <name type="scientific">secondary endosymbiont of Ctenarytaina eucalypti</name>
    <dbReference type="NCBI Taxonomy" id="1199245"/>
    <lineage>
        <taxon>Bacteria</taxon>
        <taxon>Pseudomonadati</taxon>
        <taxon>Pseudomonadota</taxon>
        <taxon>Gammaproteobacteria</taxon>
        <taxon>Enterobacterales</taxon>
        <taxon>Enterobacteriaceae</taxon>
        <taxon>aphid secondary symbionts</taxon>
    </lineage>
</organism>
<dbReference type="AlphaFoldDB" id="J3YRT7"/>